<evidence type="ECO:0000313" key="4">
    <source>
        <dbReference type="EMBL" id="CBY11356.1"/>
    </source>
</evidence>
<dbReference type="InterPro" id="IPR002172">
    <property type="entry name" value="LDrepeatLR_classA_rpt"/>
</dbReference>
<feature type="region of interest" description="Disordered" evidence="3">
    <location>
        <begin position="234"/>
        <end position="254"/>
    </location>
</feature>
<dbReference type="AlphaFoldDB" id="E4XNB8"/>
<sequence>MRNQRFRMTQYFLEFLENFYAVAELDPPASNTSSTLLSTSNTFNLVSPTVWPTATENCFTFKVRPGSLDFLQVADSNGIELYKKKIDAKLDRGNSLESWSRVVVSLPRVVEPLHDCFHGDDELNCQESGNSSILVVAAGPTTPTTSAPPPTTTLTESQENYCDKNEYSCQGRAGCIPISWLCDGTKECAFGDDEENCPEKKVKFMKNILVEKQPETTTTTSTTTMTTTTSITTTLETSTTTTEKMKPENKPENQELPEFFDDFVEHKSNLTNEVILKSHKNSTEDEFEIIKLVRVAPPKPDSVKGTFPSLILLLLGVLLF</sequence>
<organism evidence="4">
    <name type="scientific">Oikopleura dioica</name>
    <name type="common">Tunicate</name>
    <dbReference type="NCBI Taxonomy" id="34765"/>
    <lineage>
        <taxon>Eukaryota</taxon>
        <taxon>Metazoa</taxon>
        <taxon>Chordata</taxon>
        <taxon>Tunicata</taxon>
        <taxon>Appendicularia</taxon>
        <taxon>Copelata</taxon>
        <taxon>Oikopleuridae</taxon>
        <taxon>Oikopleura</taxon>
    </lineage>
</organism>
<dbReference type="PROSITE" id="PS50068">
    <property type="entry name" value="LDLRA_2"/>
    <property type="match status" value="1"/>
</dbReference>
<dbReference type="SUPFAM" id="SSF57424">
    <property type="entry name" value="LDL receptor-like module"/>
    <property type="match status" value="1"/>
</dbReference>
<feature type="disulfide bond" evidence="2">
    <location>
        <begin position="182"/>
        <end position="197"/>
    </location>
</feature>
<dbReference type="EMBL" id="FN653082">
    <property type="protein sequence ID" value="CBY11356.1"/>
    <property type="molecule type" value="Genomic_DNA"/>
</dbReference>
<dbReference type="PROSITE" id="PS01209">
    <property type="entry name" value="LDLRA_1"/>
    <property type="match status" value="1"/>
</dbReference>
<gene>
    <name evidence="4" type="ORF">GSOID_T00015674001</name>
</gene>
<proteinExistence type="predicted"/>
<dbReference type="SMART" id="SM00192">
    <property type="entry name" value="LDLa"/>
    <property type="match status" value="1"/>
</dbReference>
<dbReference type="Pfam" id="PF00057">
    <property type="entry name" value="Ldl_recept_a"/>
    <property type="match status" value="1"/>
</dbReference>
<reference evidence="4" key="1">
    <citation type="journal article" date="2010" name="Science">
        <title>Plasticity of animal genome architecture unmasked by rapid evolution of a pelagic tunicate.</title>
        <authorList>
            <person name="Denoeud F."/>
            <person name="Henriet S."/>
            <person name="Mungpakdee S."/>
            <person name="Aury J.M."/>
            <person name="Da Silva C."/>
            <person name="Brinkmann H."/>
            <person name="Mikhaleva J."/>
            <person name="Olsen L.C."/>
            <person name="Jubin C."/>
            <person name="Canestro C."/>
            <person name="Bouquet J.M."/>
            <person name="Danks G."/>
            <person name="Poulain J."/>
            <person name="Campsteijn C."/>
            <person name="Adamski M."/>
            <person name="Cross I."/>
            <person name="Yadetie F."/>
            <person name="Muffato M."/>
            <person name="Louis A."/>
            <person name="Butcher S."/>
            <person name="Tsagkogeorga G."/>
            <person name="Konrad A."/>
            <person name="Singh S."/>
            <person name="Jensen M.F."/>
            <person name="Cong E.H."/>
            <person name="Eikeseth-Otteraa H."/>
            <person name="Noel B."/>
            <person name="Anthouard V."/>
            <person name="Porcel B.M."/>
            <person name="Kachouri-Lafond R."/>
            <person name="Nishino A."/>
            <person name="Ugolini M."/>
            <person name="Chourrout P."/>
            <person name="Nishida H."/>
            <person name="Aasland R."/>
            <person name="Huzurbazar S."/>
            <person name="Westhof E."/>
            <person name="Delsuc F."/>
            <person name="Lehrach H."/>
            <person name="Reinhardt R."/>
            <person name="Weissenbach J."/>
            <person name="Roy S.W."/>
            <person name="Artiguenave F."/>
            <person name="Postlethwait J.H."/>
            <person name="Manak J.R."/>
            <person name="Thompson E.M."/>
            <person name="Jaillon O."/>
            <person name="Du Pasquier L."/>
            <person name="Boudinot P."/>
            <person name="Liberles D.A."/>
            <person name="Volff J.N."/>
            <person name="Philippe H."/>
            <person name="Lenhard B."/>
            <person name="Roest Crollius H."/>
            <person name="Wincker P."/>
            <person name="Chourrout D."/>
        </authorList>
    </citation>
    <scope>NUCLEOTIDE SEQUENCE [LARGE SCALE GENOMIC DNA]</scope>
</reference>
<evidence type="ECO:0000256" key="2">
    <source>
        <dbReference type="PROSITE-ProRule" id="PRU00124"/>
    </source>
</evidence>
<dbReference type="InterPro" id="IPR023415">
    <property type="entry name" value="LDLR_class-A_CS"/>
</dbReference>
<name>E4XNB8_OIKDI</name>
<comment type="caution">
    <text evidence="2">Lacks conserved residue(s) required for the propagation of feature annotation.</text>
</comment>
<evidence type="ECO:0000256" key="1">
    <source>
        <dbReference type="ARBA" id="ARBA00023157"/>
    </source>
</evidence>
<evidence type="ECO:0008006" key="6">
    <source>
        <dbReference type="Google" id="ProtNLM"/>
    </source>
</evidence>
<dbReference type="Gene3D" id="2.40.128.620">
    <property type="match status" value="1"/>
</dbReference>
<dbReference type="InParanoid" id="E4XNB8"/>
<evidence type="ECO:0000313" key="5">
    <source>
        <dbReference type="Proteomes" id="UP000001307"/>
    </source>
</evidence>
<protein>
    <recommendedName>
        <fullName evidence="6">MAM domain-containing protein</fullName>
    </recommendedName>
</protein>
<dbReference type="CDD" id="cd00112">
    <property type="entry name" value="LDLa"/>
    <property type="match status" value="1"/>
</dbReference>
<keyword evidence="5" id="KW-1185">Reference proteome</keyword>
<keyword evidence="1 2" id="KW-1015">Disulfide bond</keyword>
<dbReference type="Proteomes" id="UP000001307">
    <property type="component" value="Unassembled WGS sequence"/>
</dbReference>
<dbReference type="OrthoDB" id="10013209at2759"/>
<evidence type="ECO:0000256" key="3">
    <source>
        <dbReference type="SAM" id="MobiDB-lite"/>
    </source>
</evidence>
<accession>E4XNB8</accession>
<dbReference type="InterPro" id="IPR036055">
    <property type="entry name" value="LDL_receptor-like_sf"/>
</dbReference>
<feature type="compositionally biased region" description="Basic and acidic residues" evidence="3">
    <location>
        <begin position="243"/>
        <end position="253"/>
    </location>
</feature>